<dbReference type="STRING" id="77635.BISU_0943"/>
<dbReference type="InterPro" id="IPR005247">
    <property type="entry name" value="YbhB_YbcL/LppC-like"/>
</dbReference>
<comment type="caution">
    <text evidence="2">The sequence shown here is derived from an EMBL/GenBank/DDBJ whole genome shotgun (WGS) entry which is preliminary data.</text>
</comment>
<dbReference type="Proteomes" id="UP000029055">
    <property type="component" value="Unassembled WGS sequence"/>
</dbReference>
<keyword evidence="3" id="KW-1185">Reference proteome</keyword>
<dbReference type="PANTHER" id="PTHR30289">
    <property type="entry name" value="UNCHARACTERIZED PROTEIN YBCL-RELATED"/>
    <property type="match status" value="1"/>
</dbReference>
<dbReference type="PANTHER" id="PTHR30289:SF1">
    <property type="entry name" value="PEBP (PHOSPHATIDYLETHANOLAMINE-BINDING PROTEIN) FAMILY PROTEIN"/>
    <property type="match status" value="1"/>
</dbReference>
<accession>A0A087E5G5</accession>
<evidence type="ECO:0000313" key="3">
    <source>
        <dbReference type="Proteomes" id="UP000029055"/>
    </source>
</evidence>
<dbReference type="InterPro" id="IPR008914">
    <property type="entry name" value="PEBP"/>
</dbReference>
<comment type="similarity">
    <text evidence="1">Belongs to the UPF0098 family.</text>
</comment>
<dbReference type="InterPro" id="IPR036610">
    <property type="entry name" value="PEBP-like_sf"/>
</dbReference>
<name>A0A087E5G5_9BIFI</name>
<dbReference type="SUPFAM" id="SSF49777">
    <property type="entry name" value="PEBP-like"/>
    <property type="match status" value="1"/>
</dbReference>
<proteinExistence type="inferred from homology"/>
<evidence type="ECO:0000313" key="2">
    <source>
        <dbReference type="EMBL" id="KFJ03016.1"/>
    </source>
</evidence>
<dbReference type="CDD" id="cd00865">
    <property type="entry name" value="PEBP_bact_arch"/>
    <property type="match status" value="1"/>
</dbReference>
<dbReference type="eggNOG" id="COG1881">
    <property type="taxonomic scope" value="Bacteria"/>
</dbReference>
<dbReference type="EMBL" id="JGZR01000007">
    <property type="protein sequence ID" value="KFJ03016.1"/>
    <property type="molecule type" value="Genomic_DNA"/>
</dbReference>
<reference evidence="2 3" key="1">
    <citation type="submission" date="2014-03" db="EMBL/GenBank/DDBJ databases">
        <title>Genomics of Bifidobacteria.</title>
        <authorList>
            <person name="Ventura M."/>
            <person name="Milani C."/>
            <person name="Lugli G.A."/>
        </authorList>
    </citation>
    <scope>NUCLEOTIDE SEQUENCE [LARGE SCALE GENOMIC DNA]</scope>
    <source>
        <strain evidence="2 3">LMG 11597</strain>
    </source>
</reference>
<dbReference type="Gene3D" id="3.90.280.10">
    <property type="entry name" value="PEBP-like"/>
    <property type="match status" value="1"/>
</dbReference>
<dbReference type="Pfam" id="PF01161">
    <property type="entry name" value="PBP"/>
    <property type="match status" value="1"/>
</dbReference>
<protein>
    <submittedName>
        <fullName evidence="2">Raf-like protein</fullName>
    </submittedName>
</protein>
<gene>
    <name evidence="2" type="ORF">BISU_0943</name>
</gene>
<evidence type="ECO:0000256" key="1">
    <source>
        <dbReference type="ARBA" id="ARBA00007120"/>
    </source>
</evidence>
<dbReference type="NCBIfam" id="TIGR00481">
    <property type="entry name" value="YbhB/YbcL family Raf kinase inhibitor-like protein"/>
    <property type="match status" value="1"/>
</dbReference>
<dbReference type="AlphaFoldDB" id="A0A087E5G5"/>
<sequence>MGKTVVGSISARFAELRRKLGVMQEFLVQCGGIGEDHRFFTEFTGRGDDISPSFHLLSIPEGTETLAIVLRDESHPIFGSMTHWLIWNLPVDPDIAANIAKGTRSGRGNARQGVAYGWHRYRGPKPPKGTTHRYVFTVYAVNGELDLGGMTTLRRLRKAMRGKVLGIGRVEGLFE</sequence>
<organism evidence="2 3">
    <name type="scientific">Bifidobacterium subtile</name>
    <dbReference type="NCBI Taxonomy" id="77635"/>
    <lineage>
        <taxon>Bacteria</taxon>
        <taxon>Bacillati</taxon>
        <taxon>Actinomycetota</taxon>
        <taxon>Actinomycetes</taxon>
        <taxon>Bifidobacteriales</taxon>
        <taxon>Bifidobacteriaceae</taxon>
        <taxon>Bifidobacterium</taxon>
    </lineage>
</organism>